<dbReference type="Gene3D" id="2.30.42.10">
    <property type="match status" value="1"/>
</dbReference>
<protein>
    <submittedName>
        <fullName evidence="4">HtrA protease/chaperone protein</fullName>
    </submittedName>
</protein>
<dbReference type="GO" id="GO:0006508">
    <property type="term" value="P:proteolysis"/>
    <property type="evidence" value="ECO:0007669"/>
    <property type="project" value="UniProtKB-KW"/>
</dbReference>
<dbReference type="Pfam" id="PF17820">
    <property type="entry name" value="PDZ_6"/>
    <property type="match status" value="1"/>
</dbReference>
<dbReference type="PROSITE" id="PS50106">
    <property type="entry name" value="PDZ"/>
    <property type="match status" value="1"/>
</dbReference>
<dbReference type="Proteomes" id="UP000031599">
    <property type="component" value="Unassembled WGS sequence"/>
</dbReference>
<organism evidence="4 5">
    <name type="scientific">Enhygromyxa salina</name>
    <dbReference type="NCBI Taxonomy" id="215803"/>
    <lineage>
        <taxon>Bacteria</taxon>
        <taxon>Pseudomonadati</taxon>
        <taxon>Myxococcota</taxon>
        <taxon>Polyangia</taxon>
        <taxon>Nannocystales</taxon>
        <taxon>Nannocystaceae</taxon>
        <taxon>Enhygromyxa</taxon>
    </lineage>
</organism>
<dbReference type="PANTHER" id="PTHR43343">
    <property type="entry name" value="PEPTIDASE S12"/>
    <property type="match status" value="1"/>
</dbReference>
<keyword evidence="2" id="KW-0378">Hydrolase</keyword>
<evidence type="ECO:0000259" key="3">
    <source>
        <dbReference type="PROSITE" id="PS50106"/>
    </source>
</evidence>
<dbReference type="PANTHER" id="PTHR43343:SF3">
    <property type="entry name" value="PROTEASE DO-LIKE 8, CHLOROPLASTIC"/>
    <property type="match status" value="1"/>
</dbReference>
<sequence length="364" mass="38829">MFSARARASRLLAELFGVAVLLGLGCREIEDPAPNPEIPSPTAPNQLQVDSEPVRAQMTLPDFARVAQAVGPSVVGVISTVEVGSSRMRGIGSGMVVSVQGEILTNEHVVRDAASIKVQLSDHTQVDADVVVADPLFDLAVLQLRGNFNTLQPIRFRAPERPPTPGEWIMAIGQPFGLGDTVTVGVISGLGRDHADLGRPPDLEPEGIWSFIQTDASINIGNSGGPLVDLDGRVLGITTAVRQDGQGLAFAIPSAMALQFIDEVRTYRRMRHARLGIQARNDNEVDGLPTAVRVTRVDPDGPGDRASLAVDDVILSINGQPITRVSEVAYLSQLAGVGAEVTLTIRRAKDQRTEQLVIIPEMAT</sequence>
<dbReference type="EMBL" id="JMCC02000089">
    <property type="protein sequence ID" value="KIG13698.1"/>
    <property type="molecule type" value="Genomic_DNA"/>
</dbReference>
<evidence type="ECO:0000313" key="5">
    <source>
        <dbReference type="Proteomes" id="UP000031599"/>
    </source>
</evidence>
<dbReference type="InterPro" id="IPR041489">
    <property type="entry name" value="PDZ_6"/>
</dbReference>
<name>A0A0C1ZRQ8_9BACT</name>
<feature type="domain" description="PDZ" evidence="3">
    <location>
        <begin position="263"/>
        <end position="349"/>
    </location>
</feature>
<dbReference type="Gene3D" id="2.40.10.120">
    <property type="match status" value="1"/>
</dbReference>
<evidence type="ECO:0000256" key="1">
    <source>
        <dbReference type="ARBA" id="ARBA00022670"/>
    </source>
</evidence>
<evidence type="ECO:0000313" key="4">
    <source>
        <dbReference type="EMBL" id="KIG13698.1"/>
    </source>
</evidence>
<accession>A0A0C1ZRQ8</accession>
<dbReference type="PRINTS" id="PR00834">
    <property type="entry name" value="PROTEASES2C"/>
</dbReference>
<proteinExistence type="predicted"/>
<keyword evidence="1 4" id="KW-0645">Protease</keyword>
<dbReference type="InterPro" id="IPR001940">
    <property type="entry name" value="Peptidase_S1C"/>
</dbReference>
<dbReference type="GO" id="GO:0004252">
    <property type="term" value="F:serine-type endopeptidase activity"/>
    <property type="evidence" value="ECO:0007669"/>
    <property type="project" value="InterPro"/>
</dbReference>
<dbReference type="InterPro" id="IPR009003">
    <property type="entry name" value="Peptidase_S1_PA"/>
</dbReference>
<dbReference type="SUPFAM" id="SSF50156">
    <property type="entry name" value="PDZ domain-like"/>
    <property type="match status" value="1"/>
</dbReference>
<dbReference type="InterPro" id="IPR001478">
    <property type="entry name" value="PDZ"/>
</dbReference>
<dbReference type="Pfam" id="PF13365">
    <property type="entry name" value="Trypsin_2"/>
    <property type="match status" value="1"/>
</dbReference>
<gene>
    <name evidence="4" type="ORF">DB30_07544</name>
</gene>
<dbReference type="InterPro" id="IPR036034">
    <property type="entry name" value="PDZ_sf"/>
</dbReference>
<dbReference type="AlphaFoldDB" id="A0A0C1ZRQ8"/>
<dbReference type="SMART" id="SM00228">
    <property type="entry name" value="PDZ"/>
    <property type="match status" value="1"/>
</dbReference>
<comment type="caution">
    <text evidence="4">The sequence shown here is derived from an EMBL/GenBank/DDBJ whole genome shotgun (WGS) entry which is preliminary data.</text>
</comment>
<dbReference type="SUPFAM" id="SSF50494">
    <property type="entry name" value="Trypsin-like serine proteases"/>
    <property type="match status" value="1"/>
</dbReference>
<evidence type="ECO:0000256" key="2">
    <source>
        <dbReference type="ARBA" id="ARBA00022801"/>
    </source>
</evidence>
<dbReference type="PROSITE" id="PS51257">
    <property type="entry name" value="PROKAR_LIPOPROTEIN"/>
    <property type="match status" value="1"/>
</dbReference>
<dbReference type="InterPro" id="IPR051201">
    <property type="entry name" value="Chloro_Bact_Ser_Proteases"/>
</dbReference>
<reference evidence="4 5" key="1">
    <citation type="submission" date="2014-12" db="EMBL/GenBank/DDBJ databases">
        <title>Genome assembly of Enhygromyxa salina DSM 15201.</title>
        <authorList>
            <person name="Sharma G."/>
            <person name="Subramanian S."/>
        </authorList>
    </citation>
    <scope>NUCLEOTIDE SEQUENCE [LARGE SCALE GENOMIC DNA]</scope>
    <source>
        <strain evidence="4 5">DSM 15201</strain>
    </source>
</reference>